<organism evidence="1 2">
    <name type="scientific">Trichonephila clavipes</name>
    <name type="common">Golden silk orbweaver</name>
    <name type="synonym">Nephila clavipes</name>
    <dbReference type="NCBI Taxonomy" id="2585209"/>
    <lineage>
        <taxon>Eukaryota</taxon>
        <taxon>Metazoa</taxon>
        <taxon>Ecdysozoa</taxon>
        <taxon>Arthropoda</taxon>
        <taxon>Chelicerata</taxon>
        <taxon>Arachnida</taxon>
        <taxon>Araneae</taxon>
        <taxon>Araneomorphae</taxon>
        <taxon>Entelegynae</taxon>
        <taxon>Araneoidea</taxon>
        <taxon>Nephilidae</taxon>
        <taxon>Trichonephila</taxon>
    </lineage>
</organism>
<gene>
    <name evidence="1" type="ORF">TNCV_3295391</name>
</gene>
<dbReference type="AlphaFoldDB" id="A0A8X6T1F1"/>
<comment type="caution">
    <text evidence="1">The sequence shown here is derived from an EMBL/GenBank/DDBJ whole genome shotgun (WGS) entry which is preliminary data.</text>
</comment>
<evidence type="ECO:0000313" key="2">
    <source>
        <dbReference type="Proteomes" id="UP000887159"/>
    </source>
</evidence>
<name>A0A8X6T1F1_TRICX</name>
<reference evidence="1" key="1">
    <citation type="submission" date="2020-08" db="EMBL/GenBank/DDBJ databases">
        <title>Multicomponent nature underlies the extraordinary mechanical properties of spider dragline silk.</title>
        <authorList>
            <person name="Kono N."/>
            <person name="Nakamura H."/>
            <person name="Mori M."/>
            <person name="Yoshida Y."/>
            <person name="Ohtoshi R."/>
            <person name="Malay A.D."/>
            <person name="Moran D.A.P."/>
            <person name="Tomita M."/>
            <person name="Numata K."/>
            <person name="Arakawa K."/>
        </authorList>
    </citation>
    <scope>NUCLEOTIDE SEQUENCE</scope>
</reference>
<sequence length="66" mass="7254">MASIKQWYCRSLADTETHTVKRALHTPFTDCSTGTVIQLGGNMSSCLASLAMYNTPEPSLTMHYQG</sequence>
<protein>
    <submittedName>
        <fullName evidence="1">Uncharacterized protein</fullName>
    </submittedName>
</protein>
<dbReference type="Proteomes" id="UP000887159">
    <property type="component" value="Unassembled WGS sequence"/>
</dbReference>
<dbReference type="EMBL" id="BMAU01021359">
    <property type="protein sequence ID" value="GFY21895.1"/>
    <property type="molecule type" value="Genomic_DNA"/>
</dbReference>
<proteinExistence type="predicted"/>
<accession>A0A8X6T1F1</accession>
<keyword evidence="2" id="KW-1185">Reference proteome</keyword>
<evidence type="ECO:0000313" key="1">
    <source>
        <dbReference type="EMBL" id="GFY21895.1"/>
    </source>
</evidence>